<dbReference type="OrthoDB" id="3189033at2759"/>
<feature type="compositionally biased region" description="Low complexity" evidence="1">
    <location>
        <begin position="42"/>
        <end position="61"/>
    </location>
</feature>
<keyword evidence="3" id="KW-1185">Reference proteome</keyword>
<name>A0A6G1JFS9_9PLEO</name>
<feature type="region of interest" description="Disordered" evidence="1">
    <location>
        <begin position="286"/>
        <end position="306"/>
    </location>
</feature>
<feature type="compositionally biased region" description="Basic and acidic residues" evidence="1">
    <location>
        <begin position="66"/>
        <end position="79"/>
    </location>
</feature>
<feature type="region of interest" description="Disordered" evidence="1">
    <location>
        <begin position="148"/>
        <end position="244"/>
    </location>
</feature>
<organism evidence="2 3">
    <name type="scientific">Lentithecium fluviatile CBS 122367</name>
    <dbReference type="NCBI Taxonomy" id="1168545"/>
    <lineage>
        <taxon>Eukaryota</taxon>
        <taxon>Fungi</taxon>
        <taxon>Dikarya</taxon>
        <taxon>Ascomycota</taxon>
        <taxon>Pezizomycotina</taxon>
        <taxon>Dothideomycetes</taxon>
        <taxon>Pleosporomycetidae</taxon>
        <taxon>Pleosporales</taxon>
        <taxon>Massarineae</taxon>
        <taxon>Lentitheciaceae</taxon>
        <taxon>Lentithecium</taxon>
    </lineage>
</organism>
<dbReference type="Proteomes" id="UP000799291">
    <property type="component" value="Unassembled WGS sequence"/>
</dbReference>
<evidence type="ECO:0000256" key="1">
    <source>
        <dbReference type="SAM" id="MobiDB-lite"/>
    </source>
</evidence>
<feature type="compositionally biased region" description="Basic residues" evidence="1">
    <location>
        <begin position="562"/>
        <end position="572"/>
    </location>
</feature>
<feature type="region of interest" description="Disordered" evidence="1">
    <location>
        <begin position="353"/>
        <end position="421"/>
    </location>
</feature>
<sequence length="690" mass="75460">MASDMSSRPDKRVAASPDAASDRSTDENDFTPQLEENPLEVATSSSSIQASSSSIQATPSIMQRQDPLDLVHDHHHAREEMDEPPPPYQELENIPADVDRPRVDSSGEGVQIAPIEYSIDNSPQLSVGPQLEFMEVAARSSNLVAQQAPELSAVQAPGSPALNDPSLVPAPLQIRPASSNSGVPRVSAPSHASQSRSMQNFSSAKAKEAGFELDPPPSPGRSVSTSSSGPSVTVLNPHEPLTHTRDAGKVTAYLVPFPKPRIKGVKPEDIPERFLVYTPILPPLSKPADGEKESHWHKTQRQWQEDVRKATMSKASAATWKGMKARTTSLIHKGVNMTRSSNVEFLDRVSGGAITSTTEEMEGEEPSHRISEAELSAEPTSIHPTSPSEATPPSPRVSRTATSVSTSTSNSSCKDKEKDHKPKALQDLTLVYPPPLPPHPSQIRQEFIDTLLRTREKSRKDAVVASTLLPFAAALDASLIFTLGGLTQVSGVWAYTSTRGAMTSRKMTKGLARGEEYAAERGDHVEAEEECELQVHGCTCGHHESTFGPLAITPKHSATSSHSKHPKHKHKPGINLHLQQSSQLEILKRYLDLACLKKEFHMFPQIDEAVGDVGEGTVLEAIGWKPVRRQGRDLEVEFKDRVERLTGEEDERYQVAEAREDVKRYFRKGAAEWVAWCRAFGKDPEGMGKK</sequence>
<feature type="compositionally biased region" description="Polar residues" evidence="1">
    <location>
        <begin position="190"/>
        <end position="203"/>
    </location>
</feature>
<feature type="compositionally biased region" description="Low complexity" evidence="1">
    <location>
        <begin position="220"/>
        <end position="234"/>
    </location>
</feature>
<evidence type="ECO:0000313" key="2">
    <source>
        <dbReference type="EMBL" id="KAF2689080.1"/>
    </source>
</evidence>
<dbReference type="AlphaFoldDB" id="A0A6G1JFS9"/>
<feature type="region of interest" description="Disordered" evidence="1">
    <location>
        <begin position="554"/>
        <end position="573"/>
    </location>
</feature>
<proteinExistence type="predicted"/>
<reference evidence="2" key="1">
    <citation type="journal article" date="2020" name="Stud. Mycol.">
        <title>101 Dothideomycetes genomes: a test case for predicting lifestyles and emergence of pathogens.</title>
        <authorList>
            <person name="Haridas S."/>
            <person name="Albert R."/>
            <person name="Binder M."/>
            <person name="Bloem J."/>
            <person name="Labutti K."/>
            <person name="Salamov A."/>
            <person name="Andreopoulos B."/>
            <person name="Baker S."/>
            <person name="Barry K."/>
            <person name="Bills G."/>
            <person name="Bluhm B."/>
            <person name="Cannon C."/>
            <person name="Castanera R."/>
            <person name="Culley D."/>
            <person name="Daum C."/>
            <person name="Ezra D."/>
            <person name="Gonzalez J."/>
            <person name="Henrissat B."/>
            <person name="Kuo A."/>
            <person name="Liang C."/>
            <person name="Lipzen A."/>
            <person name="Lutzoni F."/>
            <person name="Magnuson J."/>
            <person name="Mondo S."/>
            <person name="Nolan M."/>
            <person name="Ohm R."/>
            <person name="Pangilinan J."/>
            <person name="Park H.-J."/>
            <person name="Ramirez L."/>
            <person name="Alfaro M."/>
            <person name="Sun H."/>
            <person name="Tritt A."/>
            <person name="Yoshinaga Y."/>
            <person name="Zwiers L.-H."/>
            <person name="Turgeon B."/>
            <person name="Goodwin S."/>
            <person name="Spatafora J."/>
            <person name="Crous P."/>
            <person name="Grigoriev I."/>
        </authorList>
    </citation>
    <scope>NUCLEOTIDE SEQUENCE</scope>
    <source>
        <strain evidence="2">CBS 122367</strain>
    </source>
</reference>
<gene>
    <name evidence="2" type="ORF">K458DRAFT_413390</name>
</gene>
<protein>
    <submittedName>
        <fullName evidence="2">Uncharacterized protein</fullName>
    </submittedName>
</protein>
<feature type="compositionally biased region" description="Low complexity" evidence="1">
    <location>
        <begin position="396"/>
        <end position="412"/>
    </location>
</feature>
<accession>A0A6G1JFS9</accession>
<dbReference type="EMBL" id="MU005572">
    <property type="protein sequence ID" value="KAF2689080.1"/>
    <property type="molecule type" value="Genomic_DNA"/>
</dbReference>
<evidence type="ECO:0000313" key="3">
    <source>
        <dbReference type="Proteomes" id="UP000799291"/>
    </source>
</evidence>
<feature type="region of interest" description="Disordered" evidence="1">
    <location>
        <begin position="1"/>
        <end position="107"/>
    </location>
</feature>